<protein>
    <submittedName>
        <fullName evidence="2">Uncharacterized protein</fullName>
    </submittedName>
</protein>
<sequence>MIRPSSEPPPASPAGAGPLPQADKTPTVTMPSIAVKNLLMTKPFIQVFPEVRAAPVVCEQMEDATAEDVTGVTPQGC</sequence>
<evidence type="ECO:0000313" key="3">
    <source>
        <dbReference type="Proteomes" id="UP000465241"/>
    </source>
</evidence>
<keyword evidence="3" id="KW-1185">Reference proteome</keyword>
<name>A0A7I9WHS3_9MYCO</name>
<dbReference type="EMBL" id="BLKT01000003">
    <property type="protein sequence ID" value="GFG56850.1"/>
    <property type="molecule type" value="Genomic_DNA"/>
</dbReference>
<dbReference type="AlphaFoldDB" id="A0A7I9WHS3"/>
<reference evidence="2 3" key="1">
    <citation type="journal article" date="2019" name="Emerg. Microbes Infect.">
        <title>Comprehensive subspecies identification of 175 nontuberculous mycobacteria species based on 7547 genomic profiles.</title>
        <authorList>
            <person name="Matsumoto Y."/>
            <person name="Kinjo T."/>
            <person name="Motooka D."/>
            <person name="Nabeya D."/>
            <person name="Jung N."/>
            <person name="Uechi K."/>
            <person name="Horii T."/>
            <person name="Iida T."/>
            <person name="Fujita J."/>
            <person name="Nakamura S."/>
        </authorList>
    </citation>
    <scope>NUCLEOTIDE SEQUENCE [LARGE SCALE GENOMIC DNA]</scope>
    <source>
        <strain evidence="2 3">JCM 13392</strain>
    </source>
</reference>
<feature type="region of interest" description="Disordered" evidence="1">
    <location>
        <begin position="1"/>
        <end position="28"/>
    </location>
</feature>
<accession>A0A7I9WHS3</accession>
<comment type="caution">
    <text evidence="2">The sequence shown here is derived from an EMBL/GenBank/DDBJ whole genome shotgun (WGS) entry which is preliminary data.</text>
</comment>
<gene>
    <name evidence="2" type="ORF">MMUR_09860</name>
</gene>
<proteinExistence type="predicted"/>
<dbReference type="Proteomes" id="UP000465241">
    <property type="component" value="Unassembled WGS sequence"/>
</dbReference>
<organism evidence="2 3">
    <name type="scientific">Mycolicibacterium murale</name>
    <dbReference type="NCBI Taxonomy" id="182220"/>
    <lineage>
        <taxon>Bacteria</taxon>
        <taxon>Bacillati</taxon>
        <taxon>Actinomycetota</taxon>
        <taxon>Actinomycetes</taxon>
        <taxon>Mycobacteriales</taxon>
        <taxon>Mycobacteriaceae</taxon>
        <taxon>Mycolicibacterium</taxon>
    </lineage>
</organism>
<evidence type="ECO:0000313" key="2">
    <source>
        <dbReference type="EMBL" id="GFG56850.1"/>
    </source>
</evidence>
<feature type="compositionally biased region" description="Pro residues" evidence="1">
    <location>
        <begin position="1"/>
        <end position="12"/>
    </location>
</feature>
<evidence type="ECO:0000256" key="1">
    <source>
        <dbReference type="SAM" id="MobiDB-lite"/>
    </source>
</evidence>